<evidence type="ECO:0000313" key="3">
    <source>
        <dbReference type="Proteomes" id="UP000597444"/>
    </source>
</evidence>
<organism evidence="2 3">
    <name type="scientific">Reticulibacter mediterranei</name>
    <dbReference type="NCBI Taxonomy" id="2778369"/>
    <lineage>
        <taxon>Bacteria</taxon>
        <taxon>Bacillati</taxon>
        <taxon>Chloroflexota</taxon>
        <taxon>Ktedonobacteria</taxon>
        <taxon>Ktedonobacterales</taxon>
        <taxon>Reticulibacteraceae</taxon>
        <taxon>Reticulibacter</taxon>
    </lineage>
</organism>
<dbReference type="InterPro" id="IPR052829">
    <property type="entry name" value="N-acetyltransferase_domain"/>
</dbReference>
<dbReference type="RefSeq" id="WP_220208777.1">
    <property type="nucleotide sequence ID" value="NZ_BNJK01000002.1"/>
</dbReference>
<dbReference type="GO" id="GO:0016747">
    <property type="term" value="F:acyltransferase activity, transferring groups other than amino-acyl groups"/>
    <property type="evidence" value="ECO:0007669"/>
    <property type="project" value="InterPro"/>
</dbReference>
<comment type="caution">
    <text evidence="2">The sequence shown here is derived from an EMBL/GenBank/DDBJ whole genome shotgun (WGS) entry which is preliminary data.</text>
</comment>
<evidence type="ECO:0000313" key="2">
    <source>
        <dbReference type="EMBL" id="GHO98005.1"/>
    </source>
</evidence>
<reference evidence="2" key="1">
    <citation type="submission" date="2020-10" db="EMBL/GenBank/DDBJ databases">
        <title>Taxonomic study of unclassified bacteria belonging to the class Ktedonobacteria.</title>
        <authorList>
            <person name="Yabe S."/>
            <person name="Wang C.M."/>
            <person name="Zheng Y."/>
            <person name="Sakai Y."/>
            <person name="Cavaletti L."/>
            <person name="Monciardini P."/>
            <person name="Donadio S."/>
        </authorList>
    </citation>
    <scope>NUCLEOTIDE SEQUENCE</scope>
    <source>
        <strain evidence="2">ID150040</strain>
    </source>
</reference>
<dbReference type="EMBL" id="BNJK01000002">
    <property type="protein sequence ID" value="GHO98005.1"/>
    <property type="molecule type" value="Genomic_DNA"/>
</dbReference>
<keyword evidence="3" id="KW-1185">Reference proteome</keyword>
<dbReference type="SUPFAM" id="SSF55729">
    <property type="entry name" value="Acyl-CoA N-acyltransferases (Nat)"/>
    <property type="match status" value="1"/>
</dbReference>
<feature type="domain" description="N-acetyltransferase" evidence="1">
    <location>
        <begin position="2"/>
        <end position="155"/>
    </location>
</feature>
<name>A0A8J3N714_9CHLR</name>
<gene>
    <name evidence="2" type="ORF">KSF_080530</name>
</gene>
<dbReference type="PANTHER" id="PTHR43259">
    <property type="entry name" value="SPT10P"/>
    <property type="match status" value="1"/>
</dbReference>
<dbReference type="InterPro" id="IPR000182">
    <property type="entry name" value="GNAT_dom"/>
</dbReference>
<dbReference type="Pfam" id="PF00583">
    <property type="entry name" value="Acetyltransf_1"/>
    <property type="match status" value="1"/>
</dbReference>
<dbReference type="AlphaFoldDB" id="A0A8J3N714"/>
<protein>
    <submittedName>
        <fullName evidence="2">N-acetyltransferase</fullName>
    </submittedName>
</protein>
<sequence length="155" mass="17946">MIQLVPMTEQDFQDFYENLIREYAADKLKAGNYQPEDALQRSRKEIEEQLPDGLASNDQYLYSIVEDEAAQKVGILWVAAQRAKQMAFVYDVEIYEAFRRRGYAEQAFLRLEEKVKELGLTKIGLHVFGHNHAAQALYKKLGFEITNVHMAKTLD</sequence>
<proteinExistence type="predicted"/>
<dbReference type="Proteomes" id="UP000597444">
    <property type="component" value="Unassembled WGS sequence"/>
</dbReference>
<dbReference type="Gene3D" id="3.40.630.30">
    <property type="match status" value="1"/>
</dbReference>
<dbReference type="CDD" id="cd04301">
    <property type="entry name" value="NAT_SF"/>
    <property type="match status" value="1"/>
</dbReference>
<dbReference type="InterPro" id="IPR016181">
    <property type="entry name" value="Acyl_CoA_acyltransferase"/>
</dbReference>
<accession>A0A8J3N714</accession>
<dbReference type="PANTHER" id="PTHR43259:SF1">
    <property type="entry name" value="N-ACETYLTRANSFERASE DOMAIN-CONTAINING PROTEIN"/>
    <property type="match status" value="1"/>
</dbReference>
<evidence type="ECO:0000259" key="1">
    <source>
        <dbReference type="PROSITE" id="PS51186"/>
    </source>
</evidence>
<dbReference type="PROSITE" id="PS51186">
    <property type="entry name" value="GNAT"/>
    <property type="match status" value="1"/>
</dbReference>